<keyword evidence="1" id="KW-1133">Transmembrane helix</keyword>
<sequence length="106" mass="12451">MVYRSWYSMVWFMLLLLGLEIVVVLVVYQMGRPDSEGPLFGSLGQWWSQSTSTLLGPMDLREPFRGSWLVGTYHWCQRLGRDPGRTIAWARYWLEDYVRVFIAQLG</sequence>
<gene>
    <name evidence="2" type="ORF">BJ085DRAFT_36006</name>
</gene>
<reference evidence="3" key="1">
    <citation type="journal article" date="2018" name="Nat. Microbiol.">
        <title>Leveraging single-cell genomics to expand the fungal tree of life.</title>
        <authorList>
            <person name="Ahrendt S.R."/>
            <person name="Quandt C.A."/>
            <person name="Ciobanu D."/>
            <person name="Clum A."/>
            <person name="Salamov A."/>
            <person name="Andreopoulos B."/>
            <person name="Cheng J.F."/>
            <person name="Woyke T."/>
            <person name="Pelin A."/>
            <person name="Henrissat B."/>
            <person name="Reynolds N.K."/>
            <person name="Benny G.L."/>
            <person name="Smith M.E."/>
            <person name="James T.Y."/>
            <person name="Grigoriev I.V."/>
        </authorList>
    </citation>
    <scope>NUCLEOTIDE SEQUENCE [LARGE SCALE GENOMIC DNA]</scope>
    <source>
        <strain evidence="3">RSA 468</strain>
    </source>
</reference>
<dbReference type="Proteomes" id="UP000268162">
    <property type="component" value="Unassembled WGS sequence"/>
</dbReference>
<keyword evidence="3" id="KW-1185">Reference proteome</keyword>
<keyword evidence="1" id="KW-0472">Membrane</keyword>
<dbReference type="AlphaFoldDB" id="A0A4P9ZMB0"/>
<evidence type="ECO:0000313" key="2">
    <source>
        <dbReference type="EMBL" id="RKP33681.1"/>
    </source>
</evidence>
<evidence type="ECO:0000256" key="1">
    <source>
        <dbReference type="SAM" id="Phobius"/>
    </source>
</evidence>
<name>A0A4P9ZMB0_9FUNG</name>
<evidence type="ECO:0000313" key="3">
    <source>
        <dbReference type="Proteomes" id="UP000268162"/>
    </source>
</evidence>
<keyword evidence="1" id="KW-0812">Transmembrane</keyword>
<feature type="transmembrane region" description="Helical" evidence="1">
    <location>
        <begin position="6"/>
        <end position="28"/>
    </location>
</feature>
<protein>
    <submittedName>
        <fullName evidence="2">Uncharacterized protein</fullName>
    </submittedName>
</protein>
<accession>A0A4P9ZMB0</accession>
<dbReference type="EMBL" id="ML003641">
    <property type="protein sequence ID" value="RKP33681.1"/>
    <property type="molecule type" value="Genomic_DNA"/>
</dbReference>
<organism evidence="2 3">
    <name type="scientific">Dimargaris cristalligena</name>
    <dbReference type="NCBI Taxonomy" id="215637"/>
    <lineage>
        <taxon>Eukaryota</taxon>
        <taxon>Fungi</taxon>
        <taxon>Fungi incertae sedis</taxon>
        <taxon>Zoopagomycota</taxon>
        <taxon>Kickxellomycotina</taxon>
        <taxon>Dimargaritomycetes</taxon>
        <taxon>Dimargaritales</taxon>
        <taxon>Dimargaritaceae</taxon>
        <taxon>Dimargaris</taxon>
    </lineage>
</organism>
<proteinExistence type="predicted"/>